<gene>
    <name evidence="2" type="ORF">QNA08_03760</name>
</gene>
<proteinExistence type="predicted"/>
<reference evidence="2 3" key="1">
    <citation type="submission" date="2023-05" db="EMBL/GenBank/DDBJ databases">
        <title>Chelatococcus sp. nov., a moderately thermophilic bacterium isolated from hot spring microbial mat.</title>
        <authorList>
            <person name="Hu C.-J."/>
            <person name="Li W.-J."/>
        </authorList>
    </citation>
    <scope>NUCLEOTIDE SEQUENCE [LARGE SCALE GENOMIC DNA]</scope>
    <source>
        <strain evidence="2 3">SYSU G07232</strain>
    </source>
</reference>
<sequence length="137" mass="14695">MPAPCVEVVVYRVNSPDEAEAARREAMPVVARLPGFLSWQALRGFDEPGLFADVVLWETHAAAKAAADTFGRDPNLARFSRLVSQLIVMSHHKASMTVERGAGMASPARTGGSAEAARRADTPDMPAFRLVTSPYAA</sequence>
<accession>A0ABT7AD93</accession>
<evidence type="ECO:0000313" key="3">
    <source>
        <dbReference type="Proteomes" id="UP001321492"/>
    </source>
</evidence>
<feature type="region of interest" description="Disordered" evidence="1">
    <location>
        <begin position="98"/>
        <end position="120"/>
    </location>
</feature>
<comment type="caution">
    <text evidence="2">The sequence shown here is derived from an EMBL/GenBank/DDBJ whole genome shotgun (WGS) entry which is preliminary data.</text>
</comment>
<evidence type="ECO:0000313" key="2">
    <source>
        <dbReference type="EMBL" id="MDJ1157353.1"/>
    </source>
</evidence>
<dbReference type="EMBL" id="JASJEV010000002">
    <property type="protein sequence ID" value="MDJ1157353.1"/>
    <property type="molecule type" value="Genomic_DNA"/>
</dbReference>
<protein>
    <recommendedName>
        <fullName evidence="4">ABM domain-containing protein</fullName>
    </recommendedName>
</protein>
<dbReference type="Gene3D" id="3.30.70.100">
    <property type="match status" value="1"/>
</dbReference>
<dbReference type="Proteomes" id="UP001321492">
    <property type="component" value="Unassembled WGS sequence"/>
</dbReference>
<dbReference type="InterPro" id="IPR011008">
    <property type="entry name" value="Dimeric_a/b-barrel"/>
</dbReference>
<dbReference type="RefSeq" id="WP_283739355.1">
    <property type="nucleotide sequence ID" value="NZ_JASJEV010000002.1"/>
</dbReference>
<keyword evidence="3" id="KW-1185">Reference proteome</keyword>
<name>A0ABT7AD93_9HYPH</name>
<organism evidence="2 3">
    <name type="scientific">Chelatococcus albus</name>
    <dbReference type="NCBI Taxonomy" id="3047466"/>
    <lineage>
        <taxon>Bacteria</taxon>
        <taxon>Pseudomonadati</taxon>
        <taxon>Pseudomonadota</taxon>
        <taxon>Alphaproteobacteria</taxon>
        <taxon>Hyphomicrobiales</taxon>
        <taxon>Chelatococcaceae</taxon>
        <taxon>Chelatococcus</taxon>
    </lineage>
</organism>
<evidence type="ECO:0008006" key="4">
    <source>
        <dbReference type="Google" id="ProtNLM"/>
    </source>
</evidence>
<evidence type="ECO:0000256" key="1">
    <source>
        <dbReference type="SAM" id="MobiDB-lite"/>
    </source>
</evidence>
<dbReference type="SUPFAM" id="SSF54909">
    <property type="entry name" value="Dimeric alpha+beta barrel"/>
    <property type="match status" value="1"/>
</dbReference>